<dbReference type="InterPro" id="IPR003439">
    <property type="entry name" value="ABC_transporter-like_ATP-bd"/>
</dbReference>
<dbReference type="FunFam" id="3.40.50.300:FF:000425">
    <property type="entry name" value="Probable ABC transporter, ATP-binding subunit"/>
    <property type="match status" value="1"/>
</dbReference>
<keyword evidence="3 7" id="KW-0547">Nucleotide-binding</keyword>
<reference evidence="9 10" key="1">
    <citation type="submission" date="2019-01" db="EMBL/GenBank/DDBJ databases">
        <authorList>
            <person name="Chen W.-M."/>
        </authorList>
    </citation>
    <scope>NUCLEOTIDE SEQUENCE [LARGE SCALE GENOMIC DNA]</scope>
    <source>
        <strain evidence="9 10">CCP-6</strain>
    </source>
</reference>
<name>A0A437MFB4_9PROT</name>
<dbReference type="Gene3D" id="3.40.50.300">
    <property type="entry name" value="P-loop containing nucleotide triphosphate hydrolases"/>
    <property type="match status" value="1"/>
</dbReference>
<dbReference type="GO" id="GO:0015697">
    <property type="term" value="P:quaternary ammonium group transport"/>
    <property type="evidence" value="ECO:0007669"/>
    <property type="project" value="UniProtKB-ARBA"/>
</dbReference>
<proteinExistence type="inferred from homology"/>
<dbReference type="PROSITE" id="PS00211">
    <property type="entry name" value="ABC_TRANSPORTER_1"/>
    <property type="match status" value="1"/>
</dbReference>
<dbReference type="RefSeq" id="WP_127788253.1">
    <property type="nucleotide sequence ID" value="NZ_SACL01000004.1"/>
</dbReference>
<dbReference type="InterPro" id="IPR005893">
    <property type="entry name" value="PotA-like"/>
</dbReference>
<dbReference type="SMART" id="SM00382">
    <property type="entry name" value="AAA"/>
    <property type="match status" value="1"/>
</dbReference>
<evidence type="ECO:0000256" key="2">
    <source>
        <dbReference type="ARBA" id="ARBA00022475"/>
    </source>
</evidence>
<dbReference type="PROSITE" id="PS50893">
    <property type="entry name" value="ABC_TRANSPORTER_2"/>
    <property type="match status" value="1"/>
</dbReference>
<evidence type="ECO:0000256" key="7">
    <source>
        <dbReference type="RuleBase" id="RU364083"/>
    </source>
</evidence>
<dbReference type="InterPro" id="IPR003593">
    <property type="entry name" value="AAA+_ATPase"/>
</dbReference>
<dbReference type="InterPro" id="IPR008995">
    <property type="entry name" value="Mo/tungstate-bd_C_term_dom"/>
</dbReference>
<accession>A0A437MFB4</accession>
<comment type="similarity">
    <text evidence="7">Belongs to the ABC transporter superfamily. Spermidine/putrescine importer (TC 3.A.1.11.1) family.</text>
</comment>
<feature type="domain" description="ABC transporter" evidence="8">
    <location>
        <begin position="7"/>
        <end position="237"/>
    </location>
</feature>
<dbReference type="OrthoDB" id="9802264at2"/>
<comment type="subunit">
    <text evidence="7">The complex is composed of two ATP-binding proteins (PotA), two transmembrane proteins (PotB and PotC) and a solute-binding protein (PotD).</text>
</comment>
<dbReference type="Proteomes" id="UP000282957">
    <property type="component" value="Unassembled WGS sequence"/>
</dbReference>
<dbReference type="Pfam" id="PF00005">
    <property type="entry name" value="ABC_tran"/>
    <property type="match status" value="1"/>
</dbReference>
<dbReference type="NCBIfam" id="TIGR01187">
    <property type="entry name" value="potA"/>
    <property type="match status" value="1"/>
</dbReference>
<dbReference type="GO" id="GO:0043190">
    <property type="term" value="C:ATP-binding cassette (ABC) transporter complex"/>
    <property type="evidence" value="ECO:0007669"/>
    <property type="project" value="InterPro"/>
</dbReference>
<evidence type="ECO:0000256" key="6">
    <source>
        <dbReference type="ARBA" id="ARBA00023136"/>
    </source>
</evidence>
<dbReference type="InterPro" id="IPR013611">
    <property type="entry name" value="Transp-assoc_OB_typ2"/>
</dbReference>
<dbReference type="Gene3D" id="2.40.50.100">
    <property type="match status" value="1"/>
</dbReference>
<keyword evidence="6 7" id="KW-0472">Membrane</keyword>
<evidence type="ECO:0000313" key="9">
    <source>
        <dbReference type="EMBL" id="RVT96320.1"/>
    </source>
</evidence>
<sequence length="362" mass="38242">MAKPVDLALSGLSKHYGRNVAVEGVTLRIAAGELVALLGPSGCGKTTTLRMVAGLVEPSAGEILIGGMQVTKVPVHKRNIGMLFQNYALFPHLSIAQNVAFGLQMRGVGKAETAKRVADALALVQLGSFADRLPAALSGGQQQRVALARALVIEPSLLLLDEPLGALDKNLRESMQVELRQIQRRLGITAVLVTHDQEEAMTLADRIVIMRDGKLEQVGTPEEIYSQPATRFVAGFIGAANFLKGTVASRGAEGLAIALPGGGRLLLPTETQEAPLVAVRPEAIAIGPADGPLPGNGTPATVEQVVYRGQMTHLYMRLDDGEPLLAYLANRDGAAPDGAGMRVGERVMAHWPASANKVVRDN</sequence>
<dbReference type="GO" id="GO:0005524">
    <property type="term" value="F:ATP binding"/>
    <property type="evidence" value="ECO:0007669"/>
    <property type="project" value="UniProtKB-KW"/>
</dbReference>
<dbReference type="AlphaFoldDB" id="A0A437MFB4"/>
<dbReference type="InterPro" id="IPR017871">
    <property type="entry name" value="ABC_transporter-like_CS"/>
</dbReference>
<comment type="caution">
    <text evidence="9">The sequence shown here is derived from an EMBL/GenBank/DDBJ whole genome shotgun (WGS) entry which is preliminary data.</text>
</comment>
<dbReference type="SUPFAM" id="SSF52540">
    <property type="entry name" value="P-loop containing nucleoside triphosphate hydrolases"/>
    <property type="match status" value="1"/>
</dbReference>
<keyword evidence="5 7" id="KW-1278">Translocase</keyword>
<evidence type="ECO:0000256" key="4">
    <source>
        <dbReference type="ARBA" id="ARBA00022840"/>
    </source>
</evidence>
<dbReference type="EMBL" id="SACL01000004">
    <property type="protein sequence ID" value="RVT96320.1"/>
    <property type="molecule type" value="Genomic_DNA"/>
</dbReference>
<dbReference type="InterPro" id="IPR027417">
    <property type="entry name" value="P-loop_NTPase"/>
</dbReference>
<comment type="catalytic activity">
    <reaction evidence="7">
        <text>ATP + H2O + polyamine-[polyamine-binding protein]Side 1 = ADP + phosphate + polyamineSide 2 + [polyamine-binding protein]Side 1.</text>
        <dbReference type="EC" id="7.6.2.11"/>
    </reaction>
</comment>
<keyword evidence="10" id="KW-1185">Reference proteome</keyword>
<keyword evidence="2 7" id="KW-1003">Cell membrane</keyword>
<dbReference type="Pfam" id="PF08402">
    <property type="entry name" value="TOBE_2"/>
    <property type="match status" value="1"/>
</dbReference>
<dbReference type="EC" id="7.6.2.11" evidence="7"/>
<evidence type="ECO:0000256" key="3">
    <source>
        <dbReference type="ARBA" id="ARBA00022741"/>
    </source>
</evidence>
<dbReference type="PANTHER" id="PTHR42781:SF4">
    <property type="entry name" value="SPERMIDINE_PUTRESCINE IMPORT ATP-BINDING PROTEIN POTA"/>
    <property type="match status" value="1"/>
</dbReference>
<dbReference type="PANTHER" id="PTHR42781">
    <property type="entry name" value="SPERMIDINE/PUTRESCINE IMPORT ATP-BINDING PROTEIN POTA"/>
    <property type="match status" value="1"/>
</dbReference>
<keyword evidence="1 7" id="KW-0813">Transport</keyword>
<evidence type="ECO:0000256" key="5">
    <source>
        <dbReference type="ARBA" id="ARBA00022967"/>
    </source>
</evidence>
<evidence type="ECO:0000256" key="1">
    <source>
        <dbReference type="ARBA" id="ARBA00022448"/>
    </source>
</evidence>
<dbReference type="GO" id="GO:0015417">
    <property type="term" value="F:ABC-type polyamine transporter activity"/>
    <property type="evidence" value="ECO:0007669"/>
    <property type="project" value="UniProtKB-EC"/>
</dbReference>
<dbReference type="InterPro" id="IPR050093">
    <property type="entry name" value="ABC_SmlMolc_Importer"/>
</dbReference>
<protein>
    <recommendedName>
        <fullName evidence="7">Spermidine/putrescine import ATP-binding protein PotA</fullName>
        <ecNumber evidence="7">7.6.2.11</ecNumber>
    </recommendedName>
</protein>
<organism evidence="9 10">
    <name type="scientific">Rhodovarius crocodyli</name>
    <dbReference type="NCBI Taxonomy" id="1979269"/>
    <lineage>
        <taxon>Bacteria</taxon>
        <taxon>Pseudomonadati</taxon>
        <taxon>Pseudomonadota</taxon>
        <taxon>Alphaproteobacteria</taxon>
        <taxon>Acetobacterales</taxon>
        <taxon>Roseomonadaceae</taxon>
        <taxon>Rhodovarius</taxon>
    </lineage>
</organism>
<evidence type="ECO:0000313" key="10">
    <source>
        <dbReference type="Proteomes" id="UP000282957"/>
    </source>
</evidence>
<comment type="function">
    <text evidence="7">Part of the ABC transporter complex PotABCD involved in spermidine/putrescine import. Responsible for energy coupling to the transport system.</text>
</comment>
<dbReference type="SUPFAM" id="SSF50331">
    <property type="entry name" value="MOP-like"/>
    <property type="match status" value="1"/>
</dbReference>
<evidence type="ECO:0000259" key="8">
    <source>
        <dbReference type="PROSITE" id="PS50893"/>
    </source>
</evidence>
<gene>
    <name evidence="7" type="primary">potA</name>
    <name evidence="9" type="ORF">EOD42_14520</name>
</gene>
<dbReference type="GO" id="GO:0016887">
    <property type="term" value="F:ATP hydrolysis activity"/>
    <property type="evidence" value="ECO:0007669"/>
    <property type="project" value="InterPro"/>
</dbReference>
<keyword evidence="4 7" id="KW-0067">ATP-binding</keyword>